<evidence type="ECO:0000256" key="3">
    <source>
        <dbReference type="ARBA" id="ARBA00022679"/>
    </source>
</evidence>
<reference evidence="11 13" key="2">
    <citation type="journal article" date="2019" name="Microbiome">
        <title>Annotated bacterial chromosomes from frame-shift-corrected long-read metagenomic data.</title>
        <authorList>
            <person name="Arumugam K."/>
            <person name="Bagci C."/>
            <person name="Bessarab I."/>
            <person name="Beier S."/>
            <person name="Buchfink B."/>
            <person name="Gorska A."/>
            <person name="Qiu G."/>
            <person name="Huson D.H."/>
            <person name="Williams R.B.H."/>
        </authorList>
    </citation>
    <scope>NUCLEOTIDE SEQUENCE [LARGE SCALE GENOMIC DNA]</scope>
    <source>
        <strain evidence="11">SSA1</strain>
    </source>
</reference>
<evidence type="ECO:0000313" key="10">
    <source>
        <dbReference type="EMBL" id="KFB76339.1"/>
    </source>
</evidence>
<dbReference type="SUPFAM" id="SSF55021">
    <property type="entry name" value="ACT-like"/>
    <property type="match status" value="2"/>
</dbReference>
<keyword evidence="3 11" id="KW-0808">Transferase</keyword>
<comment type="similarity">
    <text evidence="1">Belongs to the aspartokinase family.</text>
</comment>
<accession>A0A080MGG2</accession>
<dbReference type="GO" id="GO:0005524">
    <property type="term" value="F:ATP binding"/>
    <property type="evidence" value="ECO:0007669"/>
    <property type="project" value="UniProtKB-KW"/>
</dbReference>
<keyword evidence="4" id="KW-0547">Nucleotide-binding</keyword>
<dbReference type="InterPro" id="IPR001048">
    <property type="entry name" value="Asp/Glu/Uridylate_kinase"/>
</dbReference>
<dbReference type="InterPro" id="IPR036393">
    <property type="entry name" value="AceGlu_kinase-like_sf"/>
</dbReference>
<dbReference type="SUPFAM" id="SSF53633">
    <property type="entry name" value="Carbamate kinase-like"/>
    <property type="match status" value="1"/>
</dbReference>
<evidence type="ECO:0000259" key="8">
    <source>
        <dbReference type="Pfam" id="PF00696"/>
    </source>
</evidence>
<protein>
    <recommendedName>
        <fullName evidence="2">aspartate kinase</fullName>
        <ecNumber evidence="2">2.7.2.4</ecNumber>
    </recommendedName>
</protein>
<dbReference type="InterPro" id="IPR054352">
    <property type="entry name" value="ACT_Aspartokinase"/>
</dbReference>
<name>A0A080MGG2_9PROT</name>
<keyword evidence="6" id="KW-0067">ATP-binding</keyword>
<dbReference type="NCBIfam" id="NF006614">
    <property type="entry name" value="PRK09181.1"/>
    <property type="match status" value="1"/>
</dbReference>
<dbReference type="AlphaFoldDB" id="A0A080MGG2"/>
<dbReference type="Proteomes" id="UP000509684">
    <property type="component" value="Chromosome"/>
</dbReference>
<reference evidence="11" key="3">
    <citation type="submission" date="2020-06" db="EMBL/GenBank/DDBJ databases">
        <authorList>
            <person name="Arumugam K."/>
            <person name="Besarab I."/>
            <person name="Haryono M."/>
            <person name="Bagci C."/>
            <person name="Beier S."/>
            <person name="Buchfink B."/>
            <person name="Gorska A."/>
            <person name="Qiu G."/>
            <person name="Huson D.H."/>
            <person name="Williams R.B."/>
        </authorList>
    </citation>
    <scope>NUCLEOTIDE SEQUENCE</scope>
    <source>
        <strain evidence="11">SSA1</strain>
    </source>
</reference>
<evidence type="ECO:0000313" key="12">
    <source>
        <dbReference type="Proteomes" id="UP000021315"/>
    </source>
</evidence>
<evidence type="ECO:0000256" key="6">
    <source>
        <dbReference type="ARBA" id="ARBA00022840"/>
    </source>
</evidence>
<dbReference type="STRING" id="1453999.AW06_002606"/>
<dbReference type="GO" id="GO:0005829">
    <property type="term" value="C:cytosol"/>
    <property type="evidence" value="ECO:0007669"/>
    <property type="project" value="TreeGrafter"/>
</dbReference>
<organism evidence="10 12">
    <name type="scientific">Candidatus Accumulibacter cognatus</name>
    <dbReference type="NCBI Taxonomy" id="2954383"/>
    <lineage>
        <taxon>Bacteria</taxon>
        <taxon>Pseudomonadati</taxon>
        <taxon>Pseudomonadota</taxon>
        <taxon>Betaproteobacteria</taxon>
        <taxon>Candidatus Accumulibacter</taxon>
    </lineage>
</organism>
<dbReference type="GO" id="GO:0004072">
    <property type="term" value="F:aspartate kinase activity"/>
    <property type="evidence" value="ECO:0007669"/>
    <property type="project" value="UniProtKB-EC"/>
</dbReference>
<feature type="domain" description="Aspartokinase ACT" evidence="9">
    <location>
        <begin position="403"/>
        <end position="462"/>
    </location>
</feature>
<dbReference type="EMBL" id="CP058708">
    <property type="protein sequence ID" value="QLH48459.1"/>
    <property type="molecule type" value="Genomic_DNA"/>
</dbReference>
<dbReference type="EC" id="2.7.2.4" evidence="2"/>
<dbReference type="EMBL" id="JDST02000057">
    <property type="protein sequence ID" value="KFB76339.1"/>
    <property type="molecule type" value="Genomic_DNA"/>
</dbReference>
<dbReference type="RefSeq" id="WP_034949969.1">
    <property type="nucleotide sequence ID" value="NZ_JDST02000057.1"/>
</dbReference>
<evidence type="ECO:0000313" key="11">
    <source>
        <dbReference type="EMBL" id="QLH48459.1"/>
    </source>
</evidence>
<dbReference type="Pfam" id="PF22468">
    <property type="entry name" value="ACT_9"/>
    <property type="match status" value="1"/>
</dbReference>
<proteinExistence type="inferred from homology"/>
<dbReference type="GO" id="GO:0009090">
    <property type="term" value="P:homoserine biosynthetic process"/>
    <property type="evidence" value="ECO:0007669"/>
    <property type="project" value="TreeGrafter"/>
</dbReference>
<dbReference type="Gene3D" id="3.30.70.260">
    <property type="match status" value="2"/>
</dbReference>
<evidence type="ECO:0000259" key="9">
    <source>
        <dbReference type="Pfam" id="PF22468"/>
    </source>
</evidence>
<sequence length="473" mass="51154">MTSSPQAQISVEKIGGTSMSAFGDVLRHIMLYDKDRIYGRIYVVSAYSGVTNQLLEHKKTGERGIYALFAEGADYHQALGGLAASLKKLNAGFADLGLPLAIADAFVDERIAQAKKYLEAMHHVLASGYISRKDVLLAAREVLASIGESHSAFNAVEILKANDVKAILLDLAGFDDDYAWTIDERIQKSFLGLDLANNVIVATGYTKGVEGIMREFDRGYSEVTFSKIAVEVRPAEAVIHKEFHLSSADPNLVGLENAVIVGATNYDVADQLADVGMEAIHPKAAKPMELAGIPIRLKNTFEPEHPGTLITKDYVGQRARVEMVTGTDKVTLVEIHDPSMVGTVGFDYGLMEIFCKHEISYILKATNANSIAHLVWDSSVTTELVEELEARYQVVTVKKSAIVCAIGSNIGIPGVLARAAQAMAEAGVNVNCISQTLRQVNMQFVIERGDYKKAVIALNQALCVAPGTVVPKA</sequence>
<dbReference type="InterPro" id="IPR045865">
    <property type="entry name" value="ACT-like_dom_sf"/>
</dbReference>
<keyword evidence="12" id="KW-1185">Reference proteome</keyword>
<dbReference type="Pfam" id="PF00696">
    <property type="entry name" value="AA_kinase"/>
    <property type="match status" value="1"/>
</dbReference>
<reference evidence="10 12" key="1">
    <citation type="submission" date="2014-02" db="EMBL/GenBank/DDBJ databases">
        <title>Expanding our view of genomic diversity in Candidatus Accumulibacter clades.</title>
        <authorList>
            <person name="Skennerton C.T."/>
            <person name="Barr J.J."/>
            <person name="Slater F.R."/>
            <person name="Bond P.L."/>
            <person name="Tyson G.W."/>
        </authorList>
    </citation>
    <scope>NUCLEOTIDE SEQUENCE [LARGE SCALE GENOMIC DNA]</scope>
    <source>
        <strain evidence="12">SK-02</strain>
    </source>
</reference>
<dbReference type="PANTHER" id="PTHR21499">
    <property type="entry name" value="ASPARTATE KINASE"/>
    <property type="match status" value="1"/>
</dbReference>
<evidence type="ECO:0000256" key="1">
    <source>
        <dbReference type="ARBA" id="ARBA00010122"/>
    </source>
</evidence>
<evidence type="ECO:0000256" key="2">
    <source>
        <dbReference type="ARBA" id="ARBA00013059"/>
    </source>
</evidence>
<gene>
    <name evidence="10" type="primary">thrA</name>
    <name evidence="10" type="ORF">AW06_002606</name>
    <name evidence="11" type="ORF">HWD57_00625</name>
</gene>
<dbReference type="Proteomes" id="UP000021315">
    <property type="component" value="Unassembled WGS sequence"/>
</dbReference>
<dbReference type="GO" id="GO:0009089">
    <property type="term" value="P:lysine biosynthetic process via diaminopimelate"/>
    <property type="evidence" value="ECO:0007669"/>
    <property type="project" value="TreeGrafter"/>
</dbReference>
<accession>A0A7D5SB31</accession>
<evidence type="ECO:0000256" key="5">
    <source>
        <dbReference type="ARBA" id="ARBA00022777"/>
    </source>
</evidence>
<evidence type="ECO:0000313" key="13">
    <source>
        <dbReference type="Proteomes" id="UP000509684"/>
    </source>
</evidence>
<evidence type="ECO:0000256" key="7">
    <source>
        <dbReference type="ARBA" id="ARBA00047872"/>
    </source>
</evidence>
<dbReference type="KEGG" id="acog:HWD57_00625"/>
<dbReference type="PANTHER" id="PTHR21499:SF3">
    <property type="entry name" value="ASPARTOKINASE"/>
    <property type="match status" value="1"/>
</dbReference>
<evidence type="ECO:0000256" key="4">
    <source>
        <dbReference type="ARBA" id="ARBA00022741"/>
    </source>
</evidence>
<comment type="catalytic activity">
    <reaction evidence="7">
        <text>L-aspartate + ATP = 4-phospho-L-aspartate + ADP</text>
        <dbReference type="Rhea" id="RHEA:23776"/>
        <dbReference type="ChEBI" id="CHEBI:29991"/>
        <dbReference type="ChEBI" id="CHEBI:30616"/>
        <dbReference type="ChEBI" id="CHEBI:57535"/>
        <dbReference type="ChEBI" id="CHEBI:456216"/>
        <dbReference type="EC" id="2.7.2.4"/>
    </reaction>
</comment>
<keyword evidence="5 10" id="KW-0418">Kinase</keyword>
<dbReference type="Gene3D" id="3.40.1160.10">
    <property type="entry name" value="Acetylglutamate kinase-like"/>
    <property type="match status" value="1"/>
</dbReference>
<feature type="domain" description="Aspartate/glutamate/uridylate kinase" evidence="8">
    <location>
        <begin position="10"/>
        <end position="299"/>
    </location>
</feature>